<dbReference type="InterPro" id="IPR058530">
    <property type="entry name" value="Baseplate_J-like_C"/>
</dbReference>
<organism evidence="4 5">
    <name type="scientific">Paenibacillus yanchengensis</name>
    <dbReference type="NCBI Taxonomy" id="2035833"/>
    <lineage>
        <taxon>Bacteria</taxon>
        <taxon>Bacillati</taxon>
        <taxon>Bacillota</taxon>
        <taxon>Bacilli</taxon>
        <taxon>Bacillales</taxon>
        <taxon>Paenibacillaceae</taxon>
        <taxon>Paenibacillus</taxon>
    </lineage>
</organism>
<sequence>MYETQTFDNILDRMLDRVPDTIDKREGSVIYDACAPAAMELAEMYIMLDINYNLSFADTADGEYLSRKTAEFGVNRMAARVAERKGLFYNAANALIEVPVGSRFAIEGLTYVAKEKISTGIYKLVCESAGTVGNEQFGSLLPIDFVAGLARAVLSDVLVPGEDEETDDALRERFYDAVNEPAFGGNMADYKHKVNAMAGVGATKVYPVWNGGGTVKCTIIASDWNEPSSTLIAEVQTAIDPVVNSGKGLGQAPIGHEVTITGVAGVGVNVGTTLTLAENVTSGHVQADIEAVLADYLLELRQEWAHQEKLTVRTAQIDARMLTVQGVEDVMDTTINGVAGNLTIDVDEIPLMGTVVING</sequence>
<dbReference type="Pfam" id="PF26078">
    <property type="entry name" value="Baseplate_J_M"/>
    <property type="match status" value="1"/>
</dbReference>
<evidence type="ECO:0000259" key="2">
    <source>
        <dbReference type="Pfam" id="PF26078"/>
    </source>
</evidence>
<evidence type="ECO:0000256" key="1">
    <source>
        <dbReference type="ARBA" id="ARBA00038087"/>
    </source>
</evidence>
<accession>A0ABW4YNG3</accession>
<dbReference type="InterPro" id="IPR052399">
    <property type="entry name" value="Phage_Baseplate_Assmbl_Protein"/>
</dbReference>
<proteinExistence type="inferred from homology"/>
<comment type="caution">
    <text evidence="4">The sequence shown here is derived from an EMBL/GenBank/DDBJ whole genome shotgun (WGS) entry which is preliminary data.</text>
</comment>
<reference evidence="5" key="1">
    <citation type="journal article" date="2019" name="Int. J. Syst. Evol. Microbiol.">
        <title>The Global Catalogue of Microorganisms (GCM) 10K type strain sequencing project: providing services to taxonomists for standard genome sequencing and annotation.</title>
        <authorList>
            <consortium name="The Broad Institute Genomics Platform"/>
            <consortium name="The Broad Institute Genome Sequencing Center for Infectious Disease"/>
            <person name="Wu L."/>
            <person name="Ma J."/>
        </authorList>
    </citation>
    <scope>NUCLEOTIDE SEQUENCE [LARGE SCALE GENOMIC DNA]</scope>
    <source>
        <strain evidence="5">GH52</strain>
    </source>
</reference>
<protein>
    <submittedName>
        <fullName evidence="4">Baseplate J/gp47 family protein</fullName>
    </submittedName>
</protein>
<dbReference type="PANTHER" id="PTHR37829">
    <property type="entry name" value="PHAGE-LIKE ELEMENT PBSX PROTEIN XKDT"/>
    <property type="match status" value="1"/>
</dbReference>
<evidence type="ECO:0000259" key="3">
    <source>
        <dbReference type="Pfam" id="PF26079"/>
    </source>
</evidence>
<dbReference type="Pfam" id="PF26079">
    <property type="entry name" value="Baseplate_J_C"/>
    <property type="match status" value="1"/>
</dbReference>
<feature type="domain" description="Baseplate J-like C-terminal" evidence="3">
    <location>
        <begin position="268"/>
        <end position="358"/>
    </location>
</feature>
<dbReference type="EMBL" id="JBHUHO010000038">
    <property type="protein sequence ID" value="MFD2117247.1"/>
    <property type="molecule type" value="Genomic_DNA"/>
</dbReference>
<dbReference type="Proteomes" id="UP001597362">
    <property type="component" value="Unassembled WGS sequence"/>
</dbReference>
<dbReference type="PANTHER" id="PTHR37829:SF3">
    <property type="entry name" value="PROTEIN JAYE-RELATED"/>
    <property type="match status" value="1"/>
</dbReference>
<name>A0ABW4YNG3_9BACL</name>
<evidence type="ECO:0000313" key="4">
    <source>
        <dbReference type="EMBL" id="MFD2117247.1"/>
    </source>
</evidence>
<gene>
    <name evidence="4" type="ORF">ACFSJH_16075</name>
</gene>
<dbReference type="InterPro" id="IPR058531">
    <property type="entry name" value="Baseplate_J_M"/>
</dbReference>
<comment type="similarity">
    <text evidence="1">Belongs to the Mu gp47/PBSX XkdT family.</text>
</comment>
<keyword evidence="5" id="KW-1185">Reference proteome</keyword>
<dbReference type="RefSeq" id="WP_377774233.1">
    <property type="nucleotide sequence ID" value="NZ_JBHUHO010000038.1"/>
</dbReference>
<feature type="domain" description="Baseplate J-like central" evidence="2">
    <location>
        <begin position="182"/>
        <end position="261"/>
    </location>
</feature>
<evidence type="ECO:0000313" key="5">
    <source>
        <dbReference type="Proteomes" id="UP001597362"/>
    </source>
</evidence>